<dbReference type="eggNOG" id="ENOG502SRCY">
    <property type="taxonomic scope" value="Eukaryota"/>
</dbReference>
<evidence type="ECO:0000313" key="3">
    <source>
        <dbReference type="Proteomes" id="UP000266841"/>
    </source>
</evidence>
<name>K0RX58_THAOC</name>
<dbReference type="OrthoDB" id="47709at2759"/>
<feature type="non-terminal residue" evidence="2">
    <location>
        <position position="1"/>
    </location>
</feature>
<sequence length="663" mass="74456">CLTFLGTVESDSPDKKPFFGCDENELKNVCDQAKTCKNSGDLQGLPMGTWKGAGVAGLRNSSEKARASAAAVVAGTVVSTMLLMADTSKQTPFSWKLTESTESWGPGGWSEPLEPRLAAAGGRGTRIAIASGRWSLASRHLMMRLSRAIRPSRARRQHRQFHVPAAARDSGKSSSSYMAYERTRNVATADDFKTRVTRVCGGSYRQNMRRSLQSLALYEADRCLASKYSGLRPFQRKFALLAATKDILGTLEWLNPSEREEVMYRTNSSKDDLPPDLAWRRMKVVSREIASTILPKAQELLGELGDNAISHNDFCDLLLQRMYEESTGKSTPHHKMFEFNHNNTFPVYRIYYKGISIDSNLWDPIVPENITVPDKKPENWKSVRKSNRVDESDRVGVKVVETFSLKSLALDTSPALHDPDMSDDIRRAKLHEVKEHMELLAQFEGIIPEEELIQRKKALYLALPPVPLPQNTNNRRKSPPEDSDSERQSKKKAHSSMNATKPSGTDPIEPLPQMDEEDWESVQQPEPDFPTIGAARELNEETGIDAREDLDRLEPVRLRPSDNGNNEMDNELKGRLFFRLTLVDSDFFVSGGNYTAMNGVPPDLKLRLSHEHQGFIFEPDPRDAPRQLLLHSGGKVSKALEMALQNDENLRNIAAAKNPQRDR</sequence>
<dbReference type="Proteomes" id="UP000266841">
    <property type="component" value="Unassembled WGS sequence"/>
</dbReference>
<gene>
    <name evidence="2" type="ORF">THAOC_29536</name>
</gene>
<reference evidence="2 3" key="1">
    <citation type="journal article" date="2012" name="Genome Biol.">
        <title>Genome and low-iron response of an oceanic diatom adapted to chronic iron limitation.</title>
        <authorList>
            <person name="Lommer M."/>
            <person name="Specht M."/>
            <person name="Roy A.S."/>
            <person name="Kraemer L."/>
            <person name="Andreson R."/>
            <person name="Gutowska M.A."/>
            <person name="Wolf J."/>
            <person name="Bergner S.V."/>
            <person name="Schilhabel M.B."/>
            <person name="Klostermeier U.C."/>
            <person name="Beiko R.G."/>
            <person name="Rosenstiel P."/>
            <person name="Hippler M."/>
            <person name="Laroche J."/>
        </authorList>
    </citation>
    <scope>NUCLEOTIDE SEQUENCE [LARGE SCALE GENOMIC DNA]</scope>
    <source>
        <strain evidence="2 3">CCMP1005</strain>
    </source>
</reference>
<keyword evidence="3" id="KW-1185">Reference proteome</keyword>
<accession>K0RX58</accession>
<comment type="caution">
    <text evidence="2">The sequence shown here is derived from an EMBL/GenBank/DDBJ whole genome shotgun (WGS) entry which is preliminary data.</text>
</comment>
<protein>
    <submittedName>
        <fullName evidence="2">Uncharacterized protein</fullName>
    </submittedName>
</protein>
<dbReference type="EMBL" id="AGNL01041884">
    <property type="protein sequence ID" value="EJK51302.1"/>
    <property type="molecule type" value="Genomic_DNA"/>
</dbReference>
<organism evidence="2 3">
    <name type="scientific">Thalassiosira oceanica</name>
    <name type="common">Marine diatom</name>
    <dbReference type="NCBI Taxonomy" id="159749"/>
    <lineage>
        <taxon>Eukaryota</taxon>
        <taxon>Sar</taxon>
        <taxon>Stramenopiles</taxon>
        <taxon>Ochrophyta</taxon>
        <taxon>Bacillariophyta</taxon>
        <taxon>Coscinodiscophyceae</taxon>
        <taxon>Thalassiosirophycidae</taxon>
        <taxon>Thalassiosirales</taxon>
        <taxon>Thalassiosiraceae</taxon>
        <taxon>Thalassiosira</taxon>
    </lineage>
</organism>
<evidence type="ECO:0000256" key="1">
    <source>
        <dbReference type="SAM" id="MobiDB-lite"/>
    </source>
</evidence>
<feature type="region of interest" description="Disordered" evidence="1">
    <location>
        <begin position="464"/>
        <end position="530"/>
    </location>
</feature>
<proteinExistence type="predicted"/>
<dbReference type="AlphaFoldDB" id="K0RX58"/>
<evidence type="ECO:0000313" key="2">
    <source>
        <dbReference type="EMBL" id="EJK51302.1"/>
    </source>
</evidence>